<evidence type="ECO:0000256" key="3">
    <source>
        <dbReference type="ARBA" id="ARBA00022553"/>
    </source>
</evidence>
<feature type="domain" description="PAC" evidence="11">
    <location>
        <begin position="323"/>
        <end position="374"/>
    </location>
</feature>
<reference evidence="12 13" key="1">
    <citation type="submission" date="2021-03" db="EMBL/GenBank/DDBJ databases">
        <title>Aliifodinibius sp. nov., a new bacterium isolated from saline soil.</title>
        <authorList>
            <person name="Galisteo C."/>
            <person name="De La Haba R."/>
            <person name="Sanchez-Porro C."/>
            <person name="Ventosa A."/>
        </authorList>
    </citation>
    <scope>NUCLEOTIDE SEQUENCE [LARGE SCALE GENOMIC DNA]</scope>
    <source>
        <strain evidence="12 13">1BSP15-2V2</strain>
    </source>
</reference>
<dbReference type="InterPro" id="IPR035965">
    <property type="entry name" value="PAS-like_dom_sf"/>
</dbReference>
<evidence type="ECO:0000256" key="7">
    <source>
        <dbReference type="ARBA" id="ARBA00022840"/>
    </source>
</evidence>
<evidence type="ECO:0000256" key="6">
    <source>
        <dbReference type="ARBA" id="ARBA00022777"/>
    </source>
</evidence>
<dbReference type="SUPFAM" id="SSF55785">
    <property type="entry name" value="PYP-like sensor domain (PAS domain)"/>
    <property type="match status" value="4"/>
</dbReference>
<keyword evidence="6" id="KW-0418">Kinase</keyword>
<dbReference type="NCBIfam" id="TIGR00229">
    <property type="entry name" value="sensory_box"/>
    <property type="match status" value="4"/>
</dbReference>
<dbReference type="InterPro" id="IPR001610">
    <property type="entry name" value="PAC"/>
</dbReference>
<proteinExistence type="predicted"/>
<sequence>MEQELFELNPNPVFIFELDSLQIVKVNQAFIKKYGYREKEALKLRLTDIQSSNGVAGGLDEMTSGYKNPEIIREDSVEHISKDGEHFYVMISSHPITFKNKRARIVFIHDVTDRVEAEQKAQKAFDELSQHVNNSPLGMIKWSSSFEIIEWSDRISEIIGYSREEVLGKTPYFFQFYSEDDLQIVENEMSAIQAGEKNKTRTDIKIYRPDGKLIDLRVHASAIRDNNDQLISTITFVEEITRQKRMRLRYQRLFENANDGIFLMKGDTFIACNQQVCNIFGCTKDEILGQTPADFSPEYQPDGNPSLEQARKVIDKALTEGPQVFPWRHQKKDGTLIDTEISLNSISLDEDGGYVQAIVRDVTKQNKDQEELRRSEELFRKLFLEAPSAMVMVDTQNKVTKVNQSFEQLFGFEKDELLGRDLDQILGSDEDAPRMTEEGLKGQELYMDIQRYNKEGEKLDLLLSIIPVYLDDKPIAGFGIYVDISDQKRYERELKRSLDEKQVLLEEIHHRVKNNLAIVSGLLQMQMLSVEEPRLTSYLQDSQLRIKSMAIVHEMLYQSEKLSQINMDSYVKKLVRVISNTLSPENKNIQVEVKCNECTLNINQAIPCALNINELITNSFEYAFKGRQKGLIEVKVIEKEGVITVEVKDDGVGLADNFDELRKTSLGISLIENLVKQLDANLDIDTGEWGTAISFSFNKADVGGSSSSGRV</sequence>
<keyword evidence="13" id="KW-1185">Reference proteome</keyword>
<keyword evidence="5" id="KW-0547">Nucleotide-binding</keyword>
<feature type="domain" description="PAS" evidence="10">
    <location>
        <begin position="124"/>
        <end position="196"/>
    </location>
</feature>
<name>A0ABT3PSQ6_9BACT</name>
<evidence type="ECO:0000313" key="13">
    <source>
        <dbReference type="Proteomes" id="UP001207918"/>
    </source>
</evidence>
<organism evidence="12 13">
    <name type="scientific">Fodinibius salsisoli</name>
    <dbReference type="NCBI Taxonomy" id="2820877"/>
    <lineage>
        <taxon>Bacteria</taxon>
        <taxon>Pseudomonadati</taxon>
        <taxon>Balneolota</taxon>
        <taxon>Balneolia</taxon>
        <taxon>Balneolales</taxon>
        <taxon>Balneolaceae</taxon>
        <taxon>Fodinibius</taxon>
    </lineage>
</organism>
<dbReference type="PROSITE" id="PS50113">
    <property type="entry name" value="PAC"/>
    <property type="match status" value="4"/>
</dbReference>
<evidence type="ECO:0000256" key="1">
    <source>
        <dbReference type="ARBA" id="ARBA00000085"/>
    </source>
</evidence>
<dbReference type="Gene3D" id="3.30.565.10">
    <property type="entry name" value="Histidine kinase-like ATPase, C-terminal domain"/>
    <property type="match status" value="1"/>
</dbReference>
<evidence type="ECO:0000256" key="2">
    <source>
        <dbReference type="ARBA" id="ARBA00012438"/>
    </source>
</evidence>
<dbReference type="PANTHER" id="PTHR41523">
    <property type="entry name" value="TWO-COMPONENT SYSTEM SENSOR PROTEIN"/>
    <property type="match status" value="1"/>
</dbReference>
<feature type="domain" description="PAC" evidence="11">
    <location>
        <begin position="200"/>
        <end position="252"/>
    </location>
</feature>
<dbReference type="RefSeq" id="WP_265767676.1">
    <property type="nucleotide sequence ID" value="NZ_JAGGJA010000018.1"/>
</dbReference>
<protein>
    <recommendedName>
        <fullName evidence="2">histidine kinase</fullName>
        <ecNumber evidence="2">2.7.13.3</ecNumber>
    </recommendedName>
</protein>
<dbReference type="Gene3D" id="3.30.450.20">
    <property type="entry name" value="PAS domain"/>
    <property type="match status" value="4"/>
</dbReference>
<keyword evidence="4" id="KW-0808">Transferase</keyword>
<evidence type="ECO:0000259" key="9">
    <source>
        <dbReference type="PROSITE" id="PS50109"/>
    </source>
</evidence>
<feature type="domain" description="PAC" evidence="11">
    <location>
        <begin position="445"/>
        <end position="496"/>
    </location>
</feature>
<dbReference type="PROSITE" id="PS50112">
    <property type="entry name" value="PAS"/>
    <property type="match status" value="3"/>
</dbReference>
<dbReference type="EMBL" id="JAGGJA010000018">
    <property type="protein sequence ID" value="MCW9708866.1"/>
    <property type="molecule type" value="Genomic_DNA"/>
</dbReference>
<dbReference type="InterPro" id="IPR000014">
    <property type="entry name" value="PAS"/>
</dbReference>
<dbReference type="PROSITE" id="PS50109">
    <property type="entry name" value="HIS_KIN"/>
    <property type="match status" value="1"/>
</dbReference>
<evidence type="ECO:0000313" key="12">
    <source>
        <dbReference type="EMBL" id="MCW9708866.1"/>
    </source>
</evidence>
<feature type="domain" description="PAS" evidence="10">
    <location>
        <begin position="375"/>
        <end position="422"/>
    </location>
</feature>
<feature type="domain" description="PAS" evidence="10">
    <location>
        <begin position="273"/>
        <end position="321"/>
    </location>
</feature>
<dbReference type="Pfam" id="PF07568">
    <property type="entry name" value="HisKA_2"/>
    <property type="match status" value="1"/>
</dbReference>
<keyword evidence="3" id="KW-0597">Phosphoprotein</keyword>
<keyword evidence="8" id="KW-0843">Virulence</keyword>
<evidence type="ECO:0000256" key="4">
    <source>
        <dbReference type="ARBA" id="ARBA00022679"/>
    </source>
</evidence>
<dbReference type="SUPFAM" id="SSF55874">
    <property type="entry name" value="ATPase domain of HSP90 chaperone/DNA topoisomerase II/histidine kinase"/>
    <property type="match status" value="1"/>
</dbReference>
<evidence type="ECO:0000259" key="10">
    <source>
        <dbReference type="PROSITE" id="PS50112"/>
    </source>
</evidence>
<dbReference type="InterPro" id="IPR036890">
    <property type="entry name" value="HATPase_C_sf"/>
</dbReference>
<dbReference type="InterPro" id="IPR011495">
    <property type="entry name" value="Sig_transdc_His_kin_sub2_dim/P"/>
</dbReference>
<gene>
    <name evidence="12" type="ORF">J6I44_18550</name>
</gene>
<dbReference type="SMART" id="SM00387">
    <property type="entry name" value="HATPase_c"/>
    <property type="match status" value="1"/>
</dbReference>
<dbReference type="InterPro" id="IPR003594">
    <property type="entry name" value="HATPase_dom"/>
</dbReference>
<dbReference type="Pfam" id="PF13581">
    <property type="entry name" value="HATPase_c_2"/>
    <property type="match status" value="1"/>
</dbReference>
<accession>A0ABT3PSQ6</accession>
<comment type="catalytic activity">
    <reaction evidence="1">
        <text>ATP + protein L-histidine = ADP + protein N-phospho-L-histidine.</text>
        <dbReference type="EC" id="2.7.13.3"/>
    </reaction>
</comment>
<comment type="caution">
    <text evidence="12">The sequence shown here is derived from an EMBL/GenBank/DDBJ whole genome shotgun (WGS) entry which is preliminary data.</text>
</comment>
<evidence type="ECO:0000256" key="5">
    <source>
        <dbReference type="ARBA" id="ARBA00022741"/>
    </source>
</evidence>
<dbReference type="PANTHER" id="PTHR41523:SF8">
    <property type="entry name" value="ETHYLENE RESPONSE SENSOR PROTEIN"/>
    <property type="match status" value="1"/>
</dbReference>
<feature type="domain" description="Histidine kinase" evidence="9">
    <location>
        <begin position="507"/>
        <end position="701"/>
    </location>
</feature>
<dbReference type="EC" id="2.7.13.3" evidence="2"/>
<dbReference type="Pfam" id="PF13426">
    <property type="entry name" value="PAS_9"/>
    <property type="match status" value="4"/>
</dbReference>
<keyword evidence="7" id="KW-0067">ATP-binding</keyword>
<feature type="domain" description="PAC" evidence="11">
    <location>
        <begin position="73"/>
        <end position="123"/>
    </location>
</feature>
<dbReference type="CDD" id="cd00130">
    <property type="entry name" value="PAS"/>
    <property type="match status" value="3"/>
</dbReference>
<dbReference type="SMART" id="SM00086">
    <property type="entry name" value="PAC"/>
    <property type="match status" value="4"/>
</dbReference>
<evidence type="ECO:0000256" key="8">
    <source>
        <dbReference type="ARBA" id="ARBA00023026"/>
    </source>
</evidence>
<evidence type="ECO:0000259" key="11">
    <source>
        <dbReference type="PROSITE" id="PS50113"/>
    </source>
</evidence>
<dbReference type="InterPro" id="IPR005467">
    <property type="entry name" value="His_kinase_dom"/>
</dbReference>
<dbReference type="SMART" id="SM00091">
    <property type="entry name" value="PAS"/>
    <property type="match status" value="4"/>
</dbReference>
<dbReference type="InterPro" id="IPR000700">
    <property type="entry name" value="PAS-assoc_C"/>
</dbReference>
<dbReference type="Proteomes" id="UP001207918">
    <property type="component" value="Unassembled WGS sequence"/>
</dbReference>